<dbReference type="GO" id="GO:0032977">
    <property type="term" value="F:membrane insertase activity"/>
    <property type="evidence" value="ECO:0007669"/>
    <property type="project" value="InterPro"/>
</dbReference>
<comment type="similarity">
    <text evidence="5">Belongs to the OXA1/ALB3/YidC family.</text>
</comment>
<evidence type="ECO:0000313" key="8">
    <source>
        <dbReference type="EMBL" id="OGY47566.1"/>
    </source>
</evidence>
<accession>A0A1G1Y6W2</accession>
<dbReference type="EMBL" id="MHIH01000025">
    <property type="protein sequence ID" value="OGY47566.1"/>
    <property type="molecule type" value="Genomic_DNA"/>
</dbReference>
<evidence type="ECO:0000313" key="9">
    <source>
        <dbReference type="Proteomes" id="UP000178747"/>
    </source>
</evidence>
<dbReference type="InterPro" id="IPR028055">
    <property type="entry name" value="YidC/Oxa/ALB_C"/>
</dbReference>
<comment type="subcellular location">
    <subcellularLocation>
        <location evidence="1 5">Membrane</location>
        <topology evidence="1 5">Multi-pass membrane protein</topology>
    </subcellularLocation>
</comment>
<feature type="transmembrane region" description="Helical" evidence="6">
    <location>
        <begin position="125"/>
        <end position="146"/>
    </location>
</feature>
<keyword evidence="2 5" id="KW-0812">Transmembrane</keyword>
<keyword evidence="3 6" id="KW-1133">Transmembrane helix</keyword>
<sequence length="268" mass="31033">MLRGLVNPVRRLPPKATRLVQPPTNFKNMEIFSVIWNQYLYIPLFNFLIWLYLTYSFYNLGIAVILLTLALRLVLLPFTILAERGKIISRELTKKIKEIEKDFSSDPIKKRQAVRKFLKKKRIRPWAKAIVLVVQAVVLILLYRVFIGGINTESKLHLLYPSIPRPDFINTKFLWFDIAQRDLIAPAIVAGYIFTQIIIKQWRKKDELNKKEQIYGILFPAFSFAILAVLPAVKSIFILTSLIFSTIITTITTLIILTAKNTKNKSNN</sequence>
<organism evidence="8 9">
    <name type="scientific">Candidatus Buchananbacteria bacterium RIFCSPHIGHO2_02_FULL_38_8</name>
    <dbReference type="NCBI Taxonomy" id="1797538"/>
    <lineage>
        <taxon>Bacteria</taxon>
        <taxon>Candidatus Buchananiibacteriota</taxon>
    </lineage>
</organism>
<evidence type="ECO:0000256" key="5">
    <source>
        <dbReference type="RuleBase" id="RU003945"/>
    </source>
</evidence>
<dbReference type="InterPro" id="IPR001708">
    <property type="entry name" value="YidC/ALB3/OXA1/COX18"/>
</dbReference>
<reference evidence="8 9" key="1">
    <citation type="journal article" date="2016" name="Nat. Commun.">
        <title>Thousands of microbial genomes shed light on interconnected biogeochemical processes in an aquifer system.</title>
        <authorList>
            <person name="Anantharaman K."/>
            <person name="Brown C.T."/>
            <person name="Hug L.A."/>
            <person name="Sharon I."/>
            <person name="Castelle C.J."/>
            <person name="Probst A.J."/>
            <person name="Thomas B.C."/>
            <person name="Singh A."/>
            <person name="Wilkins M.J."/>
            <person name="Karaoz U."/>
            <person name="Brodie E.L."/>
            <person name="Williams K.H."/>
            <person name="Hubbard S.S."/>
            <person name="Banfield J.F."/>
        </authorList>
    </citation>
    <scope>NUCLEOTIDE SEQUENCE [LARGE SCALE GENOMIC DNA]</scope>
</reference>
<evidence type="ECO:0000256" key="1">
    <source>
        <dbReference type="ARBA" id="ARBA00004141"/>
    </source>
</evidence>
<evidence type="ECO:0000256" key="4">
    <source>
        <dbReference type="ARBA" id="ARBA00023136"/>
    </source>
</evidence>
<proteinExistence type="inferred from homology"/>
<feature type="transmembrane region" description="Helical" evidence="6">
    <location>
        <begin position="183"/>
        <end position="202"/>
    </location>
</feature>
<gene>
    <name evidence="8" type="ORF">A3J62_03790</name>
</gene>
<dbReference type="PANTHER" id="PTHR12428">
    <property type="entry name" value="OXA1"/>
    <property type="match status" value="1"/>
</dbReference>
<evidence type="ECO:0000256" key="6">
    <source>
        <dbReference type="SAM" id="Phobius"/>
    </source>
</evidence>
<dbReference type="GO" id="GO:0005886">
    <property type="term" value="C:plasma membrane"/>
    <property type="evidence" value="ECO:0007669"/>
    <property type="project" value="TreeGrafter"/>
</dbReference>
<feature type="domain" description="Membrane insertase YidC/Oxa/ALB C-terminal" evidence="7">
    <location>
        <begin position="61"/>
        <end position="252"/>
    </location>
</feature>
<feature type="transmembrane region" description="Helical" evidence="6">
    <location>
        <begin position="34"/>
        <end position="53"/>
    </location>
</feature>
<feature type="transmembrane region" description="Helical" evidence="6">
    <location>
        <begin position="59"/>
        <end position="82"/>
    </location>
</feature>
<dbReference type="Pfam" id="PF02096">
    <property type="entry name" value="60KD_IMP"/>
    <property type="match status" value="1"/>
</dbReference>
<comment type="caution">
    <text evidence="8">The sequence shown here is derived from an EMBL/GenBank/DDBJ whole genome shotgun (WGS) entry which is preliminary data.</text>
</comment>
<dbReference type="Proteomes" id="UP000178747">
    <property type="component" value="Unassembled WGS sequence"/>
</dbReference>
<dbReference type="GO" id="GO:0051205">
    <property type="term" value="P:protein insertion into membrane"/>
    <property type="evidence" value="ECO:0007669"/>
    <property type="project" value="TreeGrafter"/>
</dbReference>
<name>A0A1G1Y6W2_9BACT</name>
<protein>
    <recommendedName>
        <fullName evidence="7">Membrane insertase YidC/Oxa/ALB C-terminal domain-containing protein</fullName>
    </recommendedName>
</protein>
<keyword evidence="4 6" id="KW-0472">Membrane</keyword>
<feature type="transmembrane region" description="Helical" evidence="6">
    <location>
        <begin position="236"/>
        <end position="259"/>
    </location>
</feature>
<evidence type="ECO:0000259" key="7">
    <source>
        <dbReference type="Pfam" id="PF02096"/>
    </source>
</evidence>
<evidence type="ECO:0000256" key="2">
    <source>
        <dbReference type="ARBA" id="ARBA00022692"/>
    </source>
</evidence>
<dbReference type="AlphaFoldDB" id="A0A1G1Y6W2"/>
<dbReference type="PANTHER" id="PTHR12428:SF65">
    <property type="entry name" value="CYTOCHROME C OXIDASE ASSEMBLY PROTEIN COX18, MITOCHONDRIAL"/>
    <property type="match status" value="1"/>
</dbReference>
<feature type="transmembrane region" description="Helical" evidence="6">
    <location>
        <begin position="214"/>
        <end position="230"/>
    </location>
</feature>
<evidence type="ECO:0000256" key="3">
    <source>
        <dbReference type="ARBA" id="ARBA00022989"/>
    </source>
</evidence>